<gene>
    <name evidence="1" type="ORF">GHC57_02930</name>
</gene>
<organism evidence="1 2">
    <name type="scientific">Roseospira navarrensis</name>
    <dbReference type="NCBI Taxonomy" id="140058"/>
    <lineage>
        <taxon>Bacteria</taxon>
        <taxon>Pseudomonadati</taxon>
        <taxon>Pseudomonadota</taxon>
        <taxon>Alphaproteobacteria</taxon>
        <taxon>Rhodospirillales</taxon>
        <taxon>Rhodospirillaceae</taxon>
        <taxon>Roseospira</taxon>
    </lineage>
</organism>
<proteinExistence type="predicted"/>
<evidence type="ECO:0000313" key="1">
    <source>
        <dbReference type="EMBL" id="MQX35467.1"/>
    </source>
</evidence>
<accession>A0A7X2D3D3</accession>
<dbReference type="EMBL" id="WIVE01000004">
    <property type="protein sequence ID" value="MQX35467.1"/>
    <property type="molecule type" value="Genomic_DNA"/>
</dbReference>
<dbReference type="Proteomes" id="UP000434582">
    <property type="component" value="Unassembled WGS sequence"/>
</dbReference>
<dbReference type="AlphaFoldDB" id="A0A7X2D3D3"/>
<evidence type="ECO:0000313" key="2">
    <source>
        <dbReference type="Proteomes" id="UP000434582"/>
    </source>
</evidence>
<protein>
    <submittedName>
        <fullName evidence="1">Uncharacterized protein</fullName>
    </submittedName>
</protein>
<name>A0A7X2D3D3_9PROT</name>
<dbReference type="RefSeq" id="WP_153340980.1">
    <property type="nucleotide sequence ID" value="NZ_WIVE01000004.1"/>
</dbReference>
<reference evidence="1 2" key="1">
    <citation type="submission" date="2019-10" db="EMBL/GenBank/DDBJ databases">
        <title>Draft whole-genome sequence of the purple nonsulfur photosynthetic bacterium Roseospira navarrensis DSM 15114.</title>
        <authorList>
            <person name="Kyndt J.A."/>
            <person name="Meyer T.E."/>
        </authorList>
    </citation>
    <scope>NUCLEOTIDE SEQUENCE [LARGE SCALE GENOMIC DNA]</scope>
    <source>
        <strain evidence="1 2">DSM 15114</strain>
    </source>
</reference>
<sequence>MIAGSDDGGGLRDDRAAPLYKNPSRCDLKAILRDPAGGGAIALLEDGDGNWWAWRRENSDTHFGTSIDLEESGRAAFPYGKPLNRRVARSIDDAIRIMRDLRVYGPRGSA</sequence>
<keyword evidence="2" id="KW-1185">Reference proteome</keyword>
<comment type="caution">
    <text evidence="1">The sequence shown here is derived from an EMBL/GenBank/DDBJ whole genome shotgun (WGS) entry which is preliminary data.</text>
</comment>